<dbReference type="Pfam" id="PF05036">
    <property type="entry name" value="SPOR"/>
    <property type="match status" value="1"/>
</dbReference>
<dbReference type="SMART" id="SM00646">
    <property type="entry name" value="Ami_3"/>
    <property type="match status" value="1"/>
</dbReference>
<evidence type="ECO:0000313" key="4">
    <source>
        <dbReference type="Proteomes" id="UP001597506"/>
    </source>
</evidence>
<dbReference type="SUPFAM" id="SSF53187">
    <property type="entry name" value="Zn-dependent exopeptidases"/>
    <property type="match status" value="1"/>
</dbReference>
<reference evidence="4" key="1">
    <citation type="journal article" date="2019" name="Int. J. Syst. Evol. Microbiol.">
        <title>The Global Catalogue of Microorganisms (GCM) 10K type strain sequencing project: providing services to taxonomists for standard genome sequencing and annotation.</title>
        <authorList>
            <consortium name="The Broad Institute Genomics Platform"/>
            <consortium name="The Broad Institute Genome Sequencing Center for Infectious Disease"/>
            <person name="Wu L."/>
            <person name="Ma J."/>
        </authorList>
    </citation>
    <scope>NUCLEOTIDE SEQUENCE [LARGE SCALE GENOMIC DNA]</scope>
    <source>
        <strain evidence="4">KCTC 3913</strain>
    </source>
</reference>
<feature type="domain" description="SPOR" evidence="2">
    <location>
        <begin position="190"/>
        <end position="229"/>
    </location>
</feature>
<evidence type="ECO:0000256" key="1">
    <source>
        <dbReference type="ARBA" id="ARBA00022801"/>
    </source>
</evidence>
<dbReference type="Gene3D" id="3.40.630.40">
    <property type="entry name" value="Zn-dependent exopeptidases"/>
    <property type="match status" value="1"/>
</dbReference>
<dbReference type="InterPro" id="IPR036680">
    <property type="entry name" value="SPOR-like_sf"/>
</dbReference>
<dbReference type="PROSITE" id="PS51724">
    <property type="entry name" value="SPOR"/>
    <property type="match status" value="1"/>
</dbReference>
<dbReference type="Proteomes" id="UP001597506">
    <property type="component" value="Unassembled WGS sequence"/>
</dbReference>
<dbReference type="CDD" id="cd02696">
    <property type="entry name" value="MurNAc-LAA"/>
    <property type="match status" value="1"/>
</dbReference>
<dbReference type="InterPro" id="IPR007730">
    <property type="entry name" value="SPOR-like_dom"/>
</dbReference>
<dbReference type="InterPro" id="IPR050695">
    <property type="entry name" value="N-acetylmuramoyl_amidase_3"/>
</dbReference>
<accession>A0ABW5RL27</accession>
<dbReference type="RefSeq" id="WP_377931956.1">
    <property type="nucleotide sequence ID" value="NZ_JBHUMF010000002.1"/>
</dbReference>
<keyword evidence="4" id="KW-1185">Reference proteome</keyword>
<organism evidence="3 4">
    <name type="scientific">Bacillus seohaeanensis</name>
    <dbReference type="NCBI Taxonomy" id="284580"/>
    <lineage>
        <taxon>Bacteria</taxon>
        <taxon>Bacillati</taxon>
        <taxon>Bacillota</taxon>
        <taxon>Bacilli</taxon>
        <taxon>Bacillales</taxon>
        <taxon>Bacillaceae</taxon>
        <taxon>Bacillus</taxon>
    </lineage>
</organism>
<dbReference type="GO" id="GO:0008745">
    <property type="term" value="F:N-acetylmuramoyl-L-alanine amidase activity"/>
    <property type="evidence" value="ECO:0007669"/>
    <property type="project" value="UniProtKB-EC"/>
</dbReference>
<dbReference type="EC" id="3.5.1.28" evidence="3"/>
<sequence>MMKIVVDAGHGFETEGKRTPDGMREYEFNREVARIAKAELQQYKNVEVYFTHADERDVPLSIRTDRANQLKADVFVSIHANAFGSGGWNQASGIETYVHPTASAKNVELAKAVQKRLVTLTGRRDRGIKTANFHVLRETTMPTLLTECGFMTNQEEATLLQTSAYRKKCAQAIVSGLVTFYKLMKKTSNANEQGLYKVQIGAFSKKENAEKLAEVLEKDGYSTFIHFKS</sequence>
<dbReference type="EMBL" id="JBHUMF010000002">
    <property type="protein sequence ID" value="MFD2679373.1"/>
    <property type="molecule type" value="Genomic_DNA"/>
</dbReference>
<dbReference type="Pfam" id="PF01520">
    <property type="entry name" value="Amidase_3"/>
    <property type="match status" value="1"/>
</dbReference>
<evidence type="ECO:0000313" key="3">
    <source>
        <dbReference type="EMBL" id="MFD2679373.1"/>
    </source>
</evidence>
<keyword evidence="1 3" id="KW-0378">Hydrolase</keyword>
<dbReference type="SUPFAM" id="SSF110997">
    <property type="entry name" value="Sporulation related repeat"/>
    <property type="match status" value="1"/>
</dbReference>
<protein>
    <submittedName>
        <fullName evidence="3">N-acetylmuramoyl-L-alanine amidase</fullName>
        <ecNumber evidence="3">3.5.1.28</ecNumber>
    </submittedName>
</protein>
<name>A0ABW5RL27_9BACI</name>
<dbReference type="PANTHER" id="PTHR30404:SF0">
    <property type="entry name" value="N-ACETYLMURAMOYL-L-ALANINE AMIDASE AMIC"/>
    <property type="match status" value="1"/>
</dbReference>
<gene>
    <name evidence="3" type="ORF">ACFSUL_01270</name>
</gene>
<comment type="caution">
    <text evidence="3">The sequence shown here is derived from an EMBL/GenBank/DDBJ whole genome shotgun (WGS) entry which is preliminary data.</text>
</comment>
<proteinExistence type="predicted"/>
<dbReference type="InterPro" id="IPR002508">
    <property type="entry name" value="MurNAc-LAA_cat"/>
</dbReference>
<evidence type="ECO:0000259" key="2">
    <source>
        <dbReference type="PROSITE" id="PS51724"/>
    </source>
</evidence>
<dbReference type="PANTHER" id="PTHR30404">
    <property type="entry name" value="N-ACETYLMURAMOYL-L-ALANINE AMIDASE"/>
    <property type="match status" value="1"/>
</dbReference>